<sequence>MKILVLEDEDGKFDEIAAHIKVVVPDACIQRERNWLSYSMAVSNAKFDLILLDLFVPRSQKDSTVEDHTDVLVATTRDYGSKSFRTPAIVLTRYSADSGDFVHNLNLVDINVIPFNEHGEWREALKRKLLSAQPDKKFDVVIVCALEKEATAFQSLVDKWGTVRGISGLLCRDVEIGPYKAVIVQPQRMGLVASAISSAFALDRFEPRLICMSGICGGVAGEADMYDLLVTQICHQHDAGKWSTTGFKADHFHVQLDVDVNNKLIEVASDEAVIASLLDGLNPAKAEIPEGKERIGCAIKTGAPTSSGSAVIAEEGKTATLTVGQRKLAGFDMEVYSVYEAARQARRRTAFFAAKAVVDDGGNNKGDAFHRIACLLSAKYVVAAIRAGVADVWK</sequence>
<accession>A0ABY6AST6</accession>
<dbReference type="PANTHER" id="PTHR46832">
    <property type="entry name" value="5'-METHYLTHIOADENOSINE/S-ADENOSYLHOMOCYSTEINE NUCLEOSIDASE"/>
    <property type="match status" value="1"/>
</dbReference>
<keyword evidence="3" id="KW-1185">Reference proteome</keyword>
<evidence type="ECO:0000313" key="3">
    <source>
        <dbReference type="Proteomes" id="UP001064933"/>
    </source>
</evidence>
<dbReference type="Pfam" id="PF01048">
    <property type="entry name" value="PNP_UDP_1"/>
    <property type="match status" value="1"/>
</dbReference>
<dbReference type="Gene3D" id="3.40.50.1580">
    <property type="entry name" value="Nucleoside phosphorylase domain"/>
    <property type="match status" value="1"/>
</dbReference>
<evidence type="ECO:0000313" key="2">
    <source>
        <dbReference type="EMBL" id="UXH76077.1"/>
    </source>
</evidence>
<evidence type="ECO:0000259" key="1">
    <source>
        <dbReference type="Pfam" id="PF01048"/>
    </source>
</evidence>
<protein>
    <recommendedName>
        <fullName evidence="1">Nucleoside phosphorylase domain-containing protein</fullName>
    </recommendedName>
</protein>
<dbReference type="Proteomes" id="UP001064933">
    <property type="component" value="Chromosome"/>
</dbReference>
<feature type="domain" description="Nucleoside phosphorylase" evidence="1">
    <location>
        <begin position="140"/>
        <end position="381"/>
    </location>
</feature>
<organism evidence="2 3">
    <name type="scientific">Roseateles amylovorans</name>
    <dbReference type="NCBI Taxonomy" id="2978473"/>
    <lineage>
        <taxon>Bacteria</taxon>
        <taxon>Pseudomonadati</taxon>
        <taxon>Pseudomonadota</taxon>
        <taxon>Betaproteobacteria</taxon>
        <taxon>Burkholderiales</taxon>
        <taxon>Sphaerotilaceae</taxon>
        <taxon>Roseateles</taxon>
    </lineage>
</organism>
<dbReference type="InterPro" id="IPR035994">
    <property type="entry name" value="Nucleoside_phosphorylase_sf"/>
</dbReference>
<dbReference type="PANTHER" id="PTHR46832:SF1">
    <property type="entry name" value="5'-METHYLTHIOADENOSINE_S-ADENOSYLHOMOCYSTEINE NUCLEOSIDASE"/>
    <property type="match status" value="1"/>
</dbReference>
<reference evidence="2" key="1">
    <citation type="submission" date="2022-10" db="EMBL/GenBank/DDBJ databases">
        <title>Characterization and whole genome sequencing of a new Roseateles species, isolated from fresh water.</title>
        <authorList>
            <person name="Guliayeva D.Y."/>
            <person name="Akhremchuk A.E."/>
            <person name="Sikolenko M.A."/>
            <person name="Valentovich L.N."/>
            <person name="Sidarenka A.V."/>
        </authorList>
    </citation>
    <scope>NUCLEOTIDE SEQUENCE</scope>
    <source>
        <strain evidence="2">BIM B-1768</strain>
    </source>
</reference>
<gene>
    <name evidence="2" type="ORF">N4261_13435</name>
</gene>
<dbReference type="InterPro" id="IPR000845">
    <property type="entry name" value="Nucleoside_phosphorylase_d"/>
</dbReference>
<dbReference type="SUPFAM" id="SSF53167">
    <property type="entry name" value="Purine and uridine phosphorylases"/>
    <property type="match status" value="1"/>
</dbReference>
<dbReference type="RefSeq" id="WP_261755808.1">
    <property type="nucleotide sequence ID" value="NZ_CP104562.2"/>
</dbReference>
<name>A0ABY6AST6_9BURK</name>
<proteinExistence type="predicted"/>
<dbReference type="EMBL" id="CP104562">
    <property type="protein sequence ID" value="UXH76077.1"/>
    <property type="molecule type" value="Genomic_DNA"/>
</dbReference>